<reference evidence="2 3" key="1">
    <citation type="submission" date="2015-02" db="EMBL/GenBank/DDBJ databases">
        <authorList>
            <person name="Slaby B."/>
            <person name="Hentschel U."/>
        </authorList>
    </citation>
    <scope>NUCLEOTIDE SEQUENCE [LARGE SCALE GENOMIC DNA]</scope>
    <source>
        <strain evidence="2">15L</strain>
    </source>
</reference>
<dbReference type="AlphaFoldDB" id="A0A0G8AT62"/>
<evidence type="ECO:0000256" key="1">
    <source>
        <dbReference type="SAM" id="Phobius"/>
    </source>
</evidence>
<dbReference type="EMBL" id="JYFQ01000150">
    <property type="protein sequence ID" value="KKZ11195.1"/>
    <property type="molecule type" value="Genomic_DNA"/>
</dbReference>
<feature type="transmembrane region" description="Helical" evidence="1">
    <location>
        <begin position="27"/>
        <end position="47"/>
    </location>
</feature>
<keyword evidence="1" id="KW-0812">Transmembrane</keyword>
<evidence type="ECO:0000313" key="2">
    <source>
        <dbReference type="EMBL" id="KKZ11195.1"/>
    </source>
</evidence>
<keyword evidence="1" id="KW-1133">Transmembrane helix</keyword>
<keyword evidence="1" id="KW-0472">Membrane</keyword>
<evidence type="ECO:0000313" key="3">
    <source>
        <dbReference type="Proteomes" id="UP000035037"/>
    </source>
</evidence>
<accession>A0A0G8AT62</accession>
<proteinExistence type="predicted"/>
<comment type="caution">
    <text evidence="2">The sequence shown here is derived from an EMBL/GenBank/DDBJ whole genome shotgun (WGS) entry which is preliminary data.</text>
</comment>
<reference evidence="2 3" key="2">
    <citation type="submission" date="2015-05" db="EMBL/GenBank/DDBJ databases">
        <title>Lifestyle Evolution in Cyanobacterial Symbionts of Sponges.</title>
        <authorList>
            <person name="Burgsdorf I."/>
            <person name="Slaby B.M."/>
            <person name="Handley K.M."/>
            <person name="Haber M."/>
            <person name="Blom J."/>
            <person name="Marshall C.W."/>
            <person name="Gilbert J.A."/>
            <person name="Hentschel U."/>
            <person name="Steindler L."/>
        </authorList>
    </citation>
    <scope>NUCLEOTIDE SEQUENCE [LARGE SCALE GENOMIC DNA]</scope>
    <source>
        <strain evidence="2">15L</strain>
    </source>
</reference>
<organism evidence="2 3">
    <name type="scientific">Candidatus Synechococcus spongiarum 15L</name>
    <dbReference type="NCBI Taxonomy" id="1608419"/>
    <lineage>
        <taxon>Bacteria</taxon>
        <taxon>Bacillati</taxon>
        <taxon>Cyanobacteriota</taxon>
        <taxon>Cyanophyceae</taxon>
        <taxon>Synechococcales</taxon>
        <taxon>Synechococcaceae</taxon>
        <taxon>Synechococcus</taxon>
    </lineage>
</organism>
<gene>
    <name evidence="2" type="ORF">TQ37_07650</name>
</gene>
<dbReference type="Proteomes" id="UP000035037">
    <property type="component" value="Unassembled WGS sequence"/>
</dbReference>
<protein>
    <submittedName>
        <fullName evidence="2">Uncharacterized protein</fullName>
    </submittedName>
</protein>
<name>A0A0G8AT62_9SYNE</name>
<sequence>MLIVPLFLTCVIIPVKALFNVLFKLILPLVISLCHGLIILATPPAILEAEITRLWLWPPPLIAGGFLND</sequence>